<dbReference type="FunFam" id="3.40.1190.20:FF:000003">
    <property type="entry name" value="Phosphomethylpyrimidine kinase ThiD"/>
    <property type="match status" value="1"/>
</dbReference>
<evidence type="ECO:0000256" key="5">
    <source>
        <dbReference type="ARBA" id="ARBA00022777"/>
    </source>
</evidence>
<gene>
    <name evidence="8" type="primary">thiD</name>
    <name evidence="8" type="ordered locus">PERMA_1664</name>
</gene>
<evidence type="ECO:0000256" key="6">
    <source>
        <dbReference type="ARBA" id="ARBA00022840"/>
    </source>
</evidence>
<evidence type="ECO:0000256" key="3">
    <source>
        <dbReference type="ARBA" id="ARBA00022679"/>
    </source>
</evidence>
<dbReference type="CDD" id="cd01169">
    <property type="entry name" value="HMPP_kinase"/>
    <property type="match status" value="1"/>
</dbReference>
<dbReference type="OrthoDB" id="9810880at2"/>
<dbReference type="PaxDb" id="123214-PERMA_1664"/>
<dbReference type="AlphaFoldDB" id="C0QRY4"/>
<evidence type="ECO:0000313" key="9">
    <source>
        <dbReference type="Proteomes" id="UP000001366"/>
    </source>
</evidence>
<dbReference type="eggNOG" id="COG0351">
    <property type="taxonomic scope" value="Bacteria"/>
</dbReference>
<sequence>MIYKALSIAGSDNSGGAGIQADLKVFSAFGVYGMSAVTSVTVQNTLGVKGSHPVPSDILFEQIKAVVEDIGVDAFKTGMLQTEENVLAVYQAVKDLRMKNFVADTVIRSKNGKYLLDKSAIETFIKRIVPLADIITPNIDEAEVLTGIEIRSVDDMIRAAKELYRMGSSAVVVKGGHLPQGDRIVDIFYNGDLYTLEYPYVRTKNTHGTGCTFSAAITACLAKGYDHLKAVRVARSYIQGAIENSLSIGKGTGSLNHFWTVI</sequence>
<keyword evidence="5 8" id="KW-0418">Kinase</keyword>
<dbReference type="InterPro" id="IPR029056">
    <property type="entry name" value="Ribokinase-like"/>
</dbReference>
<dbReference type="KEGG" id="pmx:PERMA_1664"/>
<organism evidence="8 9">
    <name type="scientific">Persephonella marina (strain DSM 14350 / EX-H1)</name>
    <dbReference type="NCBI Taxonomy" id="123214"/>
    <lineage>
        <taxon>Bacteria</taxon>
        <taxon>Pseudomonadati</taxon>
        <taxon>Aquificota</taxon>
        <taxon>Aquificia</taxon>
        <taxon>Aquificales</taxon>
        <taxon>Hydrogenothermaceae</taxon>
        <taxon>Persephonella</taxon>
    </lineage>
</organism>
<evidence type="ECO:0000259" key="7">
    <source>
        <dbReference type="Pfam" id="PF08543"/>
    </source>
</evidence>
<keyword evidence="6" id="KW-0067">ATP-binding</keyword>
<proteinExistence type="predicted"/>
<evidence type="ECO:0000313" key="8">
    <source>
        <dbReference type="EMBL" id="ACO04226.1"/>
    </source>
</evidence>
<dbReference type="InterPro" id="IPR013749">
    <property type="entry name" value="PM/HMP-P_kinase-1"/>
</dbReference>
<dbReference type="GO" id="GO:0005829">
    <property type="term" value="C:cytosol"/>
    <property type="evidence" value="ECO:0007669"/>
    <property type="project" value="TreeGrafter"/>
</dbReference>
<reference evidence="8 9" key="1">
    <citation type="journal article" date="2009" name="J. Bacteriol.">
        <title>Complete and draft genome sequences of six members of the Aquificales.</title>
        <authorList>
            <person name="Reysenbach A.L."/>
            <person name="Hamamura N."/>
            <person name="Podar M."/>
            <person name="Griffiths E."/>
            <person name="Ferreira S."/>
            <person name="Hochstein R."/>
            <person name="Heidelberg J."/>
            <person name="Johnson J."/>
            <person name="Mead D."/>
            <person name="Pohorille A."/>
            <person name="Sarmiento M."/>
            <person name="Schweighofer K."/>
            <person name="Seshadri R."/>
            <person name="Voytek M.A."/>
        </authorList>
    </citation>
    <scope>NUCLEOTIDE SEQUENCE [LARGE SCALE GENOMIC DNA]</scope>
    <source>
        <strain evidence="9">DSM 14350 / EX-H1</strain>
    </source>
</reference>
<dbReference type="PANTHER" id="PTHR20858:SF17">
    <property type="entry name" value="HYDROXYMETHYLPYRIMIDINE_PHOSPHOMETHYLPYRIMIDINE KINASE THI20-RELATED"/>
    <property type="match status" value="1"/>
</dbReference>
<comment type="pathway">
    <text evidence="1">Cofactor biosynthesis; thiamine diphosphate biosynthesis.</text>
</comment>
<evidence type="ECO:0000256" key="2">
    <source>
        <dbReference type="ARBA" id="ARBA00012135"/>
    </source>
</evidence>
<dbReference type="SUPFAM" id="SSF53613">
    <property type="entry name" value="Ribokinase-like"/>
    <property type="match status" value="1"/>
</dbReference>
<dbReference type="GO" id="GO:0008902">
    <property type="term" value="F:hydroxymethylpyrimidine kinase activity"/>
    <property type="evidence" value="ECO:0007669"/>
    <property type="project" value="UniProtKB-EC"/>
</dbReference>
<evidence type="ECO:0000256" key="1">
    <source>
        <dbReference type="ARBA" id="ARBA00004948"/>
    </source>
</evidence>
<keyword evidence="4" id="KW-0547">Nucleotide-binding</keyword>
<accession>C0QRY4</accession>
<dbReference type="Gene3D" id="3.40.1190.20">
    <property type="match status" value="1"/>
</dbReference>
<dbReference type="PANTHER" id="PTHR20858">
    <property type="entry name" value="PHOSPHOMETHYLPYRIMIDINE KINASE"/>
    <property type="match status" value="1"/>
</dbReference>
<name>C0QRY4_PERMH</name>
<dbReference type="Pfam" id="PF08543">
    <property type="entry name" value="Phos_pyr_kin"/>
    <property type="match status" value="1"/>
</dbReference>
<keyword evidence="9" id="KW-1185">Reference proteome</keyword>
<dbReference type="HOGENOM" id="CLU_020520_0_0_0"/>
<dbReference type="GO" id="GO:0009228">
    <property type="term" value="P:thiamine biosynthetic process"/>
    <property type="evidence" value="ECO:0007669"/>
    <property type="project" value="InterPro"/>
</dbReference>
<dbReference type="STRING" id="123214.PERMA_1664"/>
<evidence type="ECO:0000256" key="4">
    <source>
        <dbReference type="ARBA" id="ARBA00022741"/>
    </source>
</evidence>
<dbReference type="NCBIfam" id="TIGR00097">
    <property type="entry name" value="HMP-P_kinase"/>
    <property type="match status" value="1"/>
</dbReference>
<dbReference type="GO" id="GO:0008972">
    <property type="term" value="F:phosphomethylpyrimidine kinase activity"/>
    <property type="evidence" value="ECO:0007669"/>
    <property type="project" value="InterPro"/>
</dbReference>
<dbReference type="EC" id="2.7.1.49" evidence="2"/>
<dbReference type="GO" id="GO:0005524">
    <property type="term" value="F:ATP binding"/>
    <property type="evidence" value="ECO:0007669"/>
    <property type="project" value="UniProtKB-KW"/>
</dbReference>
<keyword evidence="3 8" id="KW-0808">Transferase</keyword>
<dbReference type="EMBL" id="CP001230">
    <property type="protein sequence ID" value="ACO04226.1"/>
    <property type="molecule type" value="Genomic_DNA"/>
</dbReference>
<feature type="domain" description="Pyridoxamine kinase/Phosphomethylpyrimidine kinase" evidence="7">
    <location>
        <begin position="12"/>
        <end position="256"/>
    </location>
</feature>
<protein>
    <recommendedName>
        <fullName evidence="2">hydroxymethylpyrimidine kinase</fullName>
        <ecNumber evidence="2">2.7.1.49</ecNumber>
    </recommendedName>
</protein>
<dbReference type="Proteomes" id="UP000001366">
    <property type="component" value="Chromosome"/>
</dbReference>
<dbReference type="InterPro" id="IPR004399">
    <property type="entry name" value="HMP/HMP-P_kinase_dom"/>
</dbReference>